<dbReference type="SUPFAM" id="SSF56112">
    <property type="entry name" value="Protein kinase-like (PK-like)"/>
    <property type="match status" value="1"/>
</dbReference>
<gene>
    <name evidence="10" type="ORF">WJX75_002233</name>
</gene>
<protein>
    <recommendedName>
        <fullName evidence="9">Protein kinase domain-containing protein</fullName>
    </recommendedName>
</protein>
<accession>A0ABR2YGC0</accession>
<feature type="region of interest" description="Disordered" evidence="7">
    <location>
        <begin position="285"/>
        <end position="320"/>
    </location>
</feature>
<evidence type="ECO:0000313" key="10">
    <source>
        <dbReference type="EMBL" id="KAK9904772.1"/>
    </source>
</evidence>
<reference evidence="10 11" key="1">
    <citation type="journal article" date="2024" name="Nat. Commun.">
        <title>Phylogenomics reveals the evolutionary origins of lichenization in chlorophyte algae.</title>
        <authorList>
            <person name="Puginier C."/>
            <person name="Libourel C."/>
            <person name="Otte J."/>
            <person name="Skaloud P."/>
            <person name="Haon M."/>
            <person name="Grisel S."/>
            <person name="Petersen M."/>
            <person name="Berrin J.G."/>
            <person name="Delaux P.M."/>
            <person name="Dal Grande F."/>
            <person name="Keller J."/>
        </authorList>
    </citation>
    <scope>NUCLEOTIDE SEQUENCE [LARGE SCALE GENOMIC DNA]</scope>
    <source>
        <strain evidence="10 11">SAG 216-7</strain>
    </source>
</reference>
<evidence type="ECO:0000256" key="2">
    <source>
        <dbReference type="ARBA" id="ARBA00022679"/>
    </source>
</evidence>
<comment type="caution">
    <text evidence="10">The sequence shown here is derived from an EMBL/GenBank/DDBJ whole genome shotgun (WGS) entry which is preliminary data.</text>
</comment>
<dbReference type="Gene3D" id="3.30.200.20">
    <property type="entry name" value="Phosphorylase Kinase, domain 1"/>
    <property type="match status" value="1"/>
</dbReference>
<dbReference type="EMBL" id="JALJOT010000012">
    <property type="protein sequence ID" value="KAK9904772.1"/>
    <property type="molecule type" value="Genomic_DNA"/>
</dbReference>
<feature type="region of interest" description="Disordered" evidence="7">
    <location>
        <begin position="527"/>
        <end position="584"/>
    </location>
</feature>
<dbReference type="InterPro" id="IPR011009">
    <property type="entry name" value="Kinase-like_dom_sf"/>
</dbReference>
<evidence type="ECO:0000256" key="5">
    <source>
        <dbReference type="ARBA" id="ARBA00022840"/>
    </source>
</evidence>
<dbReference type="InterPro" id="IPR008271">
    <property type="entry name" value="Ser/Thr_kinase_AS"/>
</dbReference>
<evidence type="ECO:0000256" key="8">
    <source>
        <dbReference type="SAM" id="SignalP"/>
    </source>
</evidence>
<evidence type="ECO:0000256" key="1">
    <source>
        <dbReference type="ARBA" id="ARBA00022527"/>
    </source>
</evidence>
<evidence type="ECO:0000256" key="6">
    <source>
        <dbReference type="PROSITE-ProRule" id="PRU10141"/>
    </source>
</evidence>
<proteinExistence type="predicted"/>
<evidence type="ECO:0000259" key="9">
    <source>
        <dbReference type="PROSITE" id="PS50011"/>
    </source>
</evidence>
<keyword evidence="1" id="KW-0723">Serine/threonine-protein kinase</keyword>
<dbReference type="Proteomes" id="UP001491310">
    <property type="component" value="Unassembled WGS sequence"/>
</dbReference>
<dbReference type="Gene3D" id="1.10.510.10">
    <property type="entry name" value="Transferase(Phosphotransferase) domain 1"/>
    <property type="match status" value="1"/>
</dbReference>
<keyword evidence="4" id="KW-0418">Kinase</keyword>
<sequence length="801" mass="86461">MTSMHLVTFIVFTLVHVSTTQSTPGDTRLVSSAQELGGALRNESVLNVIIKGKIRLSKENWVNGGTAFINNNRHVVLQSDQEAPASAVLDLGTLVDAIHVAAGSHLELRRLRIPNSGNRRLTRPSERVRLRVAGIFALWPSVTLAKDSQMSFSDSVFYYWSDKEWDSCDKFRDVATNILNPRGVPDMLEWSASDTQVYIRGSQNTSQALVNMINKKVHVGAFNTTRTNHTLVCLPDPFQDESSGFVSPLAVFGVLATLAAAVAIAQYFGLIRLLPAPAAPPHSYMMGSQSSGEVRTSVHGSASHYHSSAGSHPSRGAEEHISGLVRDRQRATIGGLELGEMLGRGSFGKVYKGRWRGAIVAVKIVAHDCSLASLAETLRESALSTSIQHPNVVTTFKVRTVRSTHGSNDPSSAAATWAQGEENGLDAASGDSGRLLMRAMSVGPGRGGRVQPLNRSSLATMVSPLRNSALNTPEKLLSRADSGTGSMLEGVQEEDEEPEPLSMAIKDEEGAWEDNAEPLSMSYKAGIARPPRMPYTDLRNKGPSPDRPVMPPLPGGTEGSGGMSGAALLTPTDSERGSAGGNPAAQMQQAAEKGADLLETWLILEFCDQGSFDHAIRAGRYIDNLPNGVLCLMDIAAGMEHLHSLGVLHADLKGANVLLKSAAVSNYDSRGYSCKLADFGLSRVMENNSTHVSTSTFGTAAYMPAELLMEGKMTRAADVYSFSMLMFELLIGAQLFEGMRQSQIICKVITGWRPSVPDDSHPSFVALMTDCWHVDMTQRPVFSDILQRLRALYRELRMAAG</sequence>
<keyword evidence="2" id="KW-0808">Transferase</keyword>
<evidence type="ECO:0000256" key="4">
    <source>
        <dbReference type="ARBA" id="ARBA00022777"/>
    </source>
</evidence>
<evidence type="ECO:0000256" key="3">
    <source>
        <dbReference type="ARBA" id="ARBA00022741"/>
    </source>
</evidence>
<dbReference type="PANTHER" id="PTHR44329:SF214">
    <property type="entry name" value="PROTEIN KINASE DOMAIN-CONTAINING PROTEIN"/>
    <property type="match status" value="1"/>
</dbReference>
<dbReference type="InterPro" id="IPR001245">
    <property type="entry name" value="Ser-Thr/Tyr_kinase_cat_dom"/>
</dbReference>
<feature type="compositionally biased region" description="Pro residues" evidence="7">
    <location>
        <begin position="545"/>
        <end position="554"/>
    </location>
</feature>
<feature type="domain" description="Protein kinase" evidence="9">
    <location>
        <begin position="336"/>
        <end position="793"/>
    </location>
</feature>
<feature type="region of interest" description="Disordered" evidence="7">
    <location>
        <begin position="469"/>
        <end position="499"/>
    </location>
</feature>
<evidence type="ECO:0000313" key="11">
    <source>
        <dbReference type="Proteomes" id="UP001491310"/>
    </source>
</evidence>
<dbReference type="PROSITE" id="PS50011">
    <property type="entry name" value="PROTEIN_KINASE_DOM"/>
    <property type="match status" value="1"/>
</dbReference>
<feature type="signal peptide" evidence="8">
    <location>
        <begin position="1"/>
        <end position="20"/>
    </location>
</feature>
<dbReference type="PROSITE" id="PS00107">
    <property type="entry name" value="PROTEIN_KINASE_ATP"/>
    <property type="match status" value="1"/>
</dbReference>
<evidence type="ECO:0000256" key="7">
    <source>
        <dbReference type="SAM" id="MobiDB-lite"/>
    </source>
</evidence>
<name>A0ABR2YGC0_9CHLO</name>
<dbReference type="PROSITE" id="PS00108">
    <property type="entry name" value="PROTEIN_KINASE_ST"/>
    <property type="match status" value="1"/>
</dbReference>
<dbReference type="InterPro" id="IPR051681">
    <property type="entry name" value="Ser/Thr_Kinases-Pseudokinases"/>
</dbReference>
<organism evidence="10 11">
    <name type="scientific">Coccomyxa subellipsoidea</name>
    <dbReference type="NCBI Taxonomy" id="248742"/>
    <lineage>
        <taxon>Eukaryota</taxon>
        <taxon>Viridiplantae</taxon>
        <taxon>Chlorophyta</taxon>
        <taxon>core chlorophytes</taxon>
        <taxon>Trebouxiophyceae</taxon>
        <taxon>Trebouxiophyceae incertae sedis</taxon>
        <taxon>Coccomyxaceae</taxon>
        <taxon>Coccomyxa</taxon>
    </lineage>
</organism>
<dbReference type="Pfam" id="PF07714">
    <property type="entry name" value="PK_Tyr_Ser-Thr"/>
    <property type="match status" value="2"/>
</dbReference>
<keyword evidence="11" id="KW-1185">Reference proteome</keyword>
<dbReference type="PANTHER" id="PTHR44329">
    <property type="entry name" value="SERINE/THREONINE-PROTEIN KINASE TNNI3K-RELATED"/>
    <property type="match status" value="1"/>
</dbReference>
<keyword evidence="8" id="KW-0732">Signal</keyword>
<dbReference type="InterPro" id="IPR000719">
    <property type="entry name" value="Prot_kinase_dom"/>
</dbReference>
<feature type="compositionally biased region" description="Low complexity" evidence="7">
    <location>
        <begin position="297"/>
        <end position="314"/>
    </location>
</feature>
<keyword evidence="5 6" id="KW-0067">ATP-binding</keyword>
<dbReference type="InterPro" id="IPR017441">
    <property type="entry name" value="Protein_kinase_ATP_BS"/>
</dbReference>
<feature type="chain" id="PRO_5046265355" description="Protein kinase domain-containing protein" evidence="8">
    <location>
        <begin position="21"/>
        <end position="801"/>
    </location>
</feature>
<keyword evidence="3 6" id="KW-0547">Nucleotide-binding</keyword>
<feature type="binding site" evidence="6">
    <location>
        <position position="363"/>
    </location>
    <ligand>
        <name>ATP</name>
        <dbReference type="ChEBI" id="CHEBI:30616"/>
    </ligand>
</feature>
<dbReference type="SMART" id="SM00220">
    <property type="entry name" value="S_TKc"/>
    <property type="match status" value="1"/>
</dbReference>